<sequence>MASMEKRGSQRRYPGDLRDALRSSDALSSMPRLPQERLSGLMLPEEQLLSTGGSPP</sequence>
<dbReference type="KEGG" id="acab:QRX50_26155"/>
<dbReference type="RefSeq" id="WP_285965822.1">
    <property type="nucleotide sequence ID" value="NZ_CP127294.1"/>
</dbReference>
<evidence type="ECO:0000313" key="3">
    <source>
        <dbReference type="Proteomes" id="UP001236014"/>
    </source>
</evidence>
<keyword evidence="3" id="KW-1185">Reference proteome</keyword>
<dbReference type="AlphaFoldDB" id="A0A9Y2I9K5"/>
<accession>A0A9Y2I9K5</accession>
<protein>
    <submittedName>
        <fullName evidence="2">Uncharacterized protein</fullName>
    </submittedName>
</protein>
<feature type="region of interest" description="Disordered" evidence="1">
    <location>
        <begin position="1"/>
        <end position="56"/>
    </location>
</feature>
<gene>
    <name evidence="2" type="ORF">QRX50_26155</name>
</gene>
<proteinExistence type="predicted"/>
<dbReference type="EMBL" id="CP127294">
    <property type="protein sequence ID" value="WIX75045.1"/>
    <property type="molecule type" value="Genomic_DNA"/>
</dbReference>
<feature type="compositionally biased region" description="Basic and acidic residues" evidence="1">
    <location>
        <begin position="1"/>
        <end position="22"/>
    </location>
</feature>
<evidence type="ECO:0000313" key="2">
    <source>
        <dbReference type="EMBL" id="WIX75045.1"/>
    </source>
</evidence>
<dbReference type="Proteomes" id="UP001236014">
    <property type="component" value="Chromosome"/>
</dbReference>
<name>A0A9Y2I9K5_9PSEU</name>
<organism evidence="2 3">
    <name type="scientific">Amycolatopsis carbonis</name>
    <dbReference type="NCBI Taxonomy" id="715471"/>
    <lineage>
        <taxon>Bacteria</taxon>
        <taxon>Bacillati</taxon>
        <taxon>Actinomycetota</taxon>
        <taxon>Actinomycetes</taxon>
        <taxon>Pseudonocardiales</taxon>
        <taxon>Pseudonocardiaceae</taxon>
        <taxon>Amycolatopsis</taxon>
    </lineage>
</organism>
<evidence type="ECO:0000256" key="1">
    <source>
        <dbReference type="SAM" id="MobiDB-lite"/>
    </source>
</evidence>
<reference evidence="2 3" key="1">
    <citation type="submission" date="2023-06" db="EMBL/GenBank/DDBJ databases">
        <authorList>
            <person name="Oyuntsetseg B."/>
            <person name="Kim S.B."/>
        </authorList>
    </citation>
    <scope>NUCLEOTIDE SEQUENCE [LARGE SCALE GENOMIC DNA]</scope>
    <source>
        <strain evidence="2 3">2-15</strain>
    </source>
</reference>